<evidence type="ECO:0000256" key="3">
    <source>
        <dbReference type="ARBA" id="ARBA00022676"/>
    </source>
</evidence>
<evidence type="ECO:0000256" key="5">
    <source>
        <dbReference type="ARBA" id="ARBA00022692"/>
    </source>
</evidence>
<evidence type="ECO:0000256" key="9">
    <source>
        <dbReference type="SAM" id="Phobius"/>
    </source>
</evidence>
<dbReference type="PANTHER" id="PTHR48090">
    <property type="entry name" value="UNDECAPRENYL-PHOSPHATE 4-DEOXY-4-FORMAMIDO-L-ARABINOSE TRANSFERASE-RELATED"/>
    <property type="match status" value="1"/>
</dbReference>
<dbReference type="InterPro" id="IPR029044">
    <property type="entry name" value="Nucleotide-diphossugar_trans"/>
</dbReference>
<feature type="transmembrane region" description="Helical" evidence="9">
    <location>
        <begin position="274"/>
        <end position="299"/>
    </location>
</feature>
<keyword evidence="5 9" id="KW-0812">Transmembrane</keyword>
<dbReference type="InterPro" id="IPR050256">
    <property type="entry name" value="Glycosyltransferase_2"/>
</dbReference>
<accession>A0A7X6DFG7</accession>
<evidence type="ECO:0000259" key="10">
    <source>
        <dbReference type="Pfam" id="PF00535"/>
    </source>
</evidence>
<keyword evidence="6 9" id="KW-1133">Transmembrane helix</keyword>
<dbReference type="Gene3D" id="3.90.550.10">
    <property type="entry name" value="Spore Coat Polysaccharide Biosynthesis Protein SpsA, Chain A"/>
    <property type="match status" value="1"/>
</dbReference>
<dbReference type="Proteomes" id="UP000521868">
    <property type="component" value="Unassembled WGS sequence"/>
</dbReference>
<gene>
    <name evidence="11" type="ORF">RAMLITH_09470</name>
</gene>
<protein>
    <submittedName>
        <fullName evidence="11">Glycosyltransferase family 2 protein</fullName>
    </submittedName>
</protein>
<dbReference type="FunFam" id="3.90.550.10:FF:000079">
    <property type="entry name" value="Probable glycosyl transferase"/>
    <property type="match status" value="1"/>
</dbReference>
<dbReference type="PANTHER" id="PTHR48090:SF1">
    <property type="entry name" value="PROPHAGE BACTOPRENOL GLUCOSYL TRANSFERASE HOMOLOG"/>
    <property type="match status" value="1"/>
</dbReference>
<comment type="caution">
    <text evidence="11">The sequence shown here is derived from an EMBL/GenBank/DDBJ whole genome shotgun (WGS) entry which is preliminary data.</text>
</comment>
<name>A0A7X6DFG7_9BURK</name>
<keyword evidence="3" id="KW-0328">Glycosyltransferase</keyword>
<evidence type="ECO:0000313" key="11">
    <source>
        <dbReference type="EMBL" id="NKE66048.1"/>
    </source>
</evidence>
<evidence type="ECO:0000256" key="2">
    <source>
        <dbReference type="ARBA" id="ARBA00022475"/>
    </source>
</evidence>
<keyword evidence="12" id="KW-1185">Reference proteome</keyword>
<proteinExistence type="inferred from homology"/>
<dbReference type="SUPFAM" id="SSF53448">
    <property type="entry name" value="Nucleotide-diphospho-sugar transferases"/>
    <property type="match status" value="1"/>
</dbReference>
<evidence type="ECO:0000256" key="1">
    <source>
        <dbReference type="ARBA" id="ARBA00004651"/>
    </source>
</evidence>
<organism evidence="11 12">
    <name type="scientific">Ramlibacter lithotrophicus</name>
    <dbReference type="NCBI Taxonomy" id="2606681"/>
    <lineage>
        <taxon>Bacteria</taxon>
        <taxon>Pseudomonadati</taxon>
        <taxon>Pseudomonadota</taxon>
        <taxon>Betaproteobacteria</taxon>
        <taxon>Burkholderiales</taxon>
        <taxon>Comamonadaceae</taxon>
        <taxon>Ramlibacter</taxon>
    </lineage>
</organism>
<dbReference type="CDD" id="cd04187">
    <property type="entry name" value="DPM1_like_bac"/>
    <property type="match status" value="1"/>
</dbReference>
<feature type="domain" description="Glycosyltransferase 2-like" evidence="10">
    <location>
        <begin position="16"/>
        <end position="179"/>
    </location>
</feature>
<comment type="subcellular location">
    <subcellularLocation>
        <location evidence="1">Cell membrane</location>
        <topology evidence="1">Multi-pass membrane protein</topology>
    </subcellularLocation>
</comment>
<comment type="similarity">
    <text evidence="8">Belongs to the glycosyltransferase 2 family. GtrB subfamily.</text>
</comment>
<keyword evidence="4 11" id="KW-0808">Transferase</keyword>
<evidence type="ECO:0000313" key="12">
    <source>
        <dbReference type="Proteomes" id="UP000521868"/>
    </source>
</evidence>
<evidence type="ECO:0000256" key="7">
    <source>
        <dbReference type="ARBA" id="ARBA00023136"/>
    </source>
</evidence>
<keyword evidence="2" id="KW-1003">Cell membrane</keyword>
<feature type="transmembrane region" description="Helical" evidence="9">
    <location>
        <begin position="241"/>
        <end position="262"/>
    </location>
</feature>
<dbReference type="InterPro" id="IPR001173">
    <property type="entry name" value="Glyco_trans_2-like"/>
</dbReference>
<dbReference type="AlphaFoldDB" id="A0A7X6DFG7"/>
<keyword evidence="7 9" id="KW-0472">Membrane</keyword>
<evidence type="ECO:0000256" key="8">
    <source>
        <dbReference type="ARBA" id="ARBA00038152"/>
    </source>
</evidence>
<dbReference type="RefSeq" id="WP_168107116.1">
    <property type="nucleotide sequence ID" value="NZ_VTOX01000002.1"/>
</dbReference>
<sequence>MIPNHPIPPARQKHLSIVVPFFNEGPGVEAFDAALQPILSALPDYQVEIVCVDDGSTDDTLERLLALATTDGRYRLLELSRNFGKEAALTAGIDAARGAAVVPMDADLQDPPAVLRQLLLSWEGGADVVLARRTDRSSDGLLKRTTAEWFYRMHNLVADIAIPQNVGDFRLMDRQVVEALKRLPERQRFMKGLFSWVGFRTEYVHYARGARAVGTTKFPGWKLWNFAIEGFTSFSTAPLRIWTYVGLVGAACTALYGAAILIRTLAFGVDVPGYASLLLAILFFGSLQLISLGLLGEYIGRIYIESKQRPVYIVRRQYGGDAARDAARPSLWRRTGSHASRWSRPFVPPVQHHAGSTQ</sequence>
<dbReference type="GO" id="GO:0016757">
    <property type="term" value="F:glycosyltransferase activity"/>
    <property type="evidence" value="ECO:0007669"/>
    <property type="project" value="UniProtKB-KW"/>
</dbReference>
<dbReference type="GO" id="GO:0005886">
    <property type="term" value="C:plasma membrane"/>
    <property type="evidence" value="ECO:0007669"/>
    <property type="project" value="UniProtKB-SubCell"/>
</dbReference>
<evidence type="ECO:0000256" key="6">
    <source>
        <dbReference type="ARBA" id="ARBA00022989"/>
    </source>
</evidence>
<reference evidence="11 12" key="1">
    <citation type="journal article" date="2020" name="Nature">
        <title>Bacterial chemolithoautotrophy via manganese oxidation.</title>
        <authorList>
            <person name="Yu H."/>
            <person name="Leadbetter J.R."/>
        </authorList>
    </citation>
    <scope>NUCLEOTIDE SEQUENCE [LARGE SCALE GENOMIC DNA]</scope>
    <source>
        <strain evidence="11 12">RBP-1</strain>
    </source>
</reference>
<evidence type="ECO:0000256" key="4">
    <source>
        <dbReference type="ARBA" id="ARBA00022679"/>
    </source>
</evidence>
<dbReference type="EMBL" id="VTOX01000002">
    <property type="protein sequence ID" value="NKE66048.1"/>
    <property type="molecule type" value="Genomic_DNA"/>
</dbReference>
<dbReference type="Pfam" id="PF00535">
    <property type="entry name" value="Glycos_transf_2"/>
    <property type="match status" value="1"/>
</dbReference>